<dbReference type="Proteomes" id="UP001217089">
    <property type="component" value="Unassembled WGS sequence"/>
</dbReference>
<accession>A0ABQ9FNI9</accession>
<protein>
    <submittedName>
        <fullName evidence="2">Uncharacterized protein</fullName>
    </submittedName>
</protein>
<evidence type="ECO:0000313" key="3">
    <source>
        <dbReference type="Proteomes" id="UP001217089"/>
    </source>
</evidence>
<name>A0ABQ9FNI9_TEGGR</name>
<dbReference type="EMBL" id="JARBDR010000246">
    <property type="protein sequence ID" value="KAJ8317502.1"/>
    <property type="molecule type" value="Genomic_DNA"/>
</dbReference>
<organism evidence="2 3">
    <name type="scientific">Tegillarca granosa</name>
    <name type="common">Malaysian cockle</name>
    <name type="synonym">Anadara granosa</name>
    <dbReference type="NCBI Taxonomy" id="220873"/>
    <lineage>
        <taxon>Eukaryota</taxon>
        <taxon>Metazoa</taxon>
        <taxon>Spiralia</taxon>
        <taxon>Lophotrochozoa</taxon>
        <taxon>Mollusca</taxon>
        <taxon>Bivalvia</taxon>
        <taxon>Autobranchia</taxon>
        <taxon>Pteriomorphia</taxon>
        <taxon>Arcoida</taxon>
        <taxon>Arcoidea</taxon>
        <taxon>Arcidae</taxon>
        <taxon>Tegillarca</taxon>
    </lineage>
</organism>
<proteinExistence type="inferred from homology"/>
<dbReference type="InterPro" id="IPR051093">
    <property type="entry name" value="Neuroligin/BSAL"/>
</dbReference>
<evidence type="ECO:0000313" key="2">
    <source>
        <dbReference type="EMBL" id="KAJ8317502.1"/>
    </source>
</evidence>
<dbReference type="Gene3D" id="3.40.50.1820">
    <property type="entry name" value="alpha/beta hydrolase"/>
    <property type="match status" value="1"/>
</dbReference>
<dbReference type="PANTHER" id="PTHR43903">
    <property type="entry name" value="NEUROLIGIN"/>
    <property type="match status" value="1"/>
</dbReference>
<evidence type="ECO:0000256" key="1">
    <source>
        <dbReference type="ARBA" id="ARBA00005964"/>
    </source>
</evidence>
<comment type="caution">
    <text evidence="2">The sequence shown here is derived from an EMBL/GenBank/DDBJ whole genome shotgun (WGS) entry which is preliminary data.</text>
</comment>
<reference evidence="2 3" key="1">
    <citation type="submission" date="2022-12" db="EMBL/GenBank/DDBJ databases">
        <title>Chromosome-level genome of Tegillarca granosa.</title>
        <authorList>
            <person name="Kim J."/>
        </authorList>
    </citation>
    <scope>NUCLEOTIDE SEQUENCE [LARGE SCALE GENOMIC DNA]</scope>
    <source>
        <strain evidence="2">Teg-2019</strain>
        <tissue evidence="2">Adductor muscle</tissue>
    </source>
</reference>
<sequence>MLFFIPRLADDYFQANNNVSKAVCNKYKSLSSHFNQGQRSIEMYGDMMYTSEAVRTLRTHSKYSNHTSYQFIFTHKPSFTILKTLPKWMKGAYHGNPNGITTKEHPNDLPLWKEFDIKNENYINFNTNVTIGKHLYQDRMKFWLETVPSILSGNQTPTDHIPSNSALPVPCRLLYSFLVLCCLPFIYN</sequence>
<dbReference type="InterPro" id="IPR029058">
    <property type="entry name" value="AB_hydrolase_fold"/>
</dbReference>
<keyword evidence="3" id="KW-1185">Reference proteome</keyword>
<dbReference type="SUPFAM" id="SSF53474">
    <property type="entry name" value="alpha/beta-Hydrolases"/>
    <property type="match status" value="1"/>
</dbReference>
<comment type="similarity">
    <text evidence="1">Belongs to the type-B carboxylesterase/lipase family.</text>
</comment>
<gene>
    <name evidence="2" type="ORF">KUTeg_005406</name>
</gene>